<dbReference type="Gene3D" id="2.20.140.10">
    <property type="entry name" value="WGR domain"/>
    <property type="match status" value="1"/>
</dbReference>
<dbReference type="EMBL" id="BSOS01000022">
    <property type="protein sequence ID" value="GLR66396.1"/>
    <property type="molecule type" value="Genomic_DNA"/>
</dbReference>
<dbReference type="InterPro" id="IPR036930">
    <property type="entry name" value="WGR_dom_sf"/>
</dbReference>
<keyword evidence="3" id="KW-1185">Reference proteome</keyword>
<dbReference type="InterPro" id="IPR049809">
    <property type="entry name" value="YehF/YfeS-like_WGR"/>
</dbReference>
<dbReference type="Pfam" id="PF05406">
    <property type="entry name" value="WGR"/>
    <property type="match status" value="1"/>
</dbReference>
<dbReference type="PROSITE" id="PS51977">
    <property type="entry name" value="WGR"/>
    <property type="match status" value="1"/>
</dbReference>
<evidence type="ECO:0000259" key="1">
    <source>
        <dbReference type="PROSITE" id="PS51977"/>
    </source>
</evidence>
<evidence type="ECO:0000313" key="2">
    <source>
        <dbReference type="EMBL" id="GLR66396.1"/>
    </source>
</evidence>
<accession>A0ABQ6A1T7</accession>
<protein>
    <recommendedName>
        <fullName evidence="1">WGR domain-containing protein</fullName>
    </recommendedName>
</protein>
<dbReference type="SMART" id="SM00773">
    <property type="entry name" value="WGR"/>
    <property type="match status" value="1"/>
</dbReference>
<sequence length="150" mass="17440">MPEAENFPAYLARTHMEKQTRLTIFGSDSAVSHAIRESRRFAIDSAAGTWISVWLRPSIPGRETVWMHNRAELWHSSEPLLLRRIRPKQNERRFYAMSVTEDLFGKTVLVRNWGRIGTGGRQRFDYHKDEAAARASLEKLAAQKRRRGYV</sequence>
<feature type="domain" description="WGR" evidence="1">
    <location>
        <begin position="70"/>
        <end position="150"/>
    </location>
</feature>
<reference evidence="3" key="1">
    <citation type="journal article" date="2019" name="Int. J. Syst. Evol. Microbiol.">
        <title>The Global Catalogue of Microorganisms (GCM) 10K type strain sequencing project: providing services to taxonomists for standard genome sequencing and annotation.</title>
        <authorList>
            <consortium name="The Broad Institute Genomics Platform"/>
            <consortium name="The Broad Institute Genome Sequencing Center for Infectious Disease"/>
            <person name="Wu L."/>
            <person name="Ma J."/>
        </authorList>
    </citation>
    <scope>NUCLEOTIDE SEQUENCE [LARGE SCALE GENOMIC DNA]</scope>
    <source>
        <strain evidence="3">NBRC 112502</strain>
    </source>
</reference>
<proteinExistence type="predicted"/>
<dbReference type="InterPro" id="IPR008893">
    <property type="entry name" value="WGR_domain"/>
</dbReference>
<dbReference type="CDD" id="cd07996">
    <property type="entry name" value="WGR_MMR_like"/>
    <property type="match status" value="1"/>
</dbReference>
<organism evidence="2 3">
    <name type="scientific">Acidocella aquatica</name>
    <dbReference type="NCBI Taxonomy" id="1922313"/>
    <lineage>
        <taxon>Bacteria</taxon>
        <taxon>Pseudomonadati</taxon>
        <taxon>Pseudomonadota</taxon>
        <taxon>Alphaproteobacteria</taxon>
        <taxon>Acetobacterales</taxon>
        <taxon>Acidocellaceae</taxon>
        <taxon>Acidocella</taxon>
    </lineage>
</organism>
<comment type="caution">
    <text evidence="2">The sequence shown here is derived from an EMBL/GenBank/DDBJ whole genome shotgun (WGS) entry which is preliminary data.</text>
</comment>
<name>A0ABQ6A1T7_9PROT</name>
<evidence type="ECO:0000313" key="3">
    <source>
        <dbReference type="Proteomes" id="UP001156641"/>
    </source>
</evidence>
<dbReference type="Proteomes" id="UP001156641">
    <property type="component" value="Unassembled WGS sequence"/>
</dbReference>
<gene>
    <name evidence="2" type="ORF">GCM10010909_10760</name>
</gene>
<dbReference type="SUPFAM" id="SSF142921">
    <property type="entry name" value="WGR domain-like"/>
    <property type="match status" value="1"/>
</dbReference>